<organism evidence="2 3">
    <name type="scientific">Actinomadura rubrisoli</name>
    <dbReference type="NCBI Taxonomy" id="2530368"/>
    <lineage>
        <taxon>Bacteria</taxon>
        <taxon>Bacillati</taxon>
        <taxon>Actinomycetota</taxon>
        <taxon>Actinomycetes</taxon>
        <taxon>Streptosporangiales</taxon>
        <taxon>Thermomonosporaceae</taxon>
        <taxon>Actinomadura</taxon>
    </lineage>
</organism>
<dbReference type="InterPro" id="IPR049244">
    <property type="entry name" value="DUF6879"/>
</dbReference>
<keyword evidence="3" id="KW-1185">Reference proteome</keyword>
<gene>
    <name evidence="2" type="ORF">E1298_12725</name>
</gene>
<dbReference type="Proteomes" id="UP000294513">
    <property type="component" value="Unassembled WGS sequence"/>
</dbReference>
<protein>
    <recommendedName>
        <fullName evidence="1">DUF6879 domain-containing protein</fullName>
    </recommendedName>
</protein>
<dbReference type="OrthoDB" id="4562627at2"/>
<accession>A0A4R5BUK9</accession>
<evidence type="ECO:0000259" key="1">
    <source>
        <dbReference type="Pfam" id="PF21806"/>
    </source>
</evidence>
<reference evidence="2 3" key="1">
    <citation type="submission" date="2019-03" db="EMBL/GenBank/DDBJ databases">
        <title>Draft genome sequences of novel Actinobacteria.</title>
        <authorList>
            <person name="Sahin N."/>
            <person name="Ay H."/>
            <person name="Saygin H."/>
        </authorList>
    </citation>
    <scope>NUCLEOTIDE SEQUENCE [LARGE SCALE GENOMIC DNA]</scope>
    <source>
        <strain evidence="2 3">H3C3</strain>
    </source>
</reference>
<name>A0A4R5BUK9_9ACTN</name>
<sequence length="186" mass="21237">MADVLAEAATGNYAQGRQGPGEPTFRELLARTQRSAVHLEMRDTYEPDHPGFNDWLQGGSGRVDRTPWTSLVEEATARGVKMRRARIVSEPPTDYIRWEHMITDVNIAAGEDVRWLPRRQAADLLLPHADFWMFDHRIVRFNYNAGDGTSLKAYEFASDPRRVAPVVAAFEMVWERAIPHEEYKLG</sequence>
<dbReference type="Pfam" id="PF21806">
    <property type="entry name" value="DUF6879"/>
    <property type="match status" value="1"/>
</dbReference>
<feature type="domain" description="DUF6879" evidence="1">
    <location>
        <begin position="24"/>
        <end position="184"/>
    </location>
</feature>
<comment type="caution">
    <text evidence="2">The sequence shown here is derived from an EMBL/GenBank/DDBJ whole genome shotgun (WGS) entry which is preliminary data.</text>
</comment>
<dbReference type="AlphaFoldDB" id="A0A4R5BUK9"/>
<dbReference type="EMBL" id="SMKU01000049">
    <property type="protein sequence ID" value="TDD90788.1"/>
    <property type="molecule type" value="Genomic_DNA"/>
</dbReference>
<evidence type="ECO:0000313" key="2">
    <source>
        <dbReference type="EMBL" id="TDD90788.1"/>
    </source>
</evidence>
<evidence type="ECO:0000313" key="3">
    <source>
        <dbReference type="Proteomes" id="UP000294513"/>
    </source>
</evidence>
<proteinExistence type="predicted"/>